<dbReference type="Proteomes" id="UP000198793">
    <property type="component" value="Unassembled WGS sequence"/>
</dbReference>
<name>A0A1H0D4R0_9HYPH</name>
<feature type="compositionally biased region" description="Basic and acidic residues" evidence="1">
    <location>
        <begin position="1"/>
        <end position="19"/>
    </location>
</feature>
<evidence type="ECO:0000256" key="1">
    <source>
        <dbReference type="SAM" id="MobiDB-lite"/>
    </source>
</evidence>
<dbReference type="RefSeq" id="WP_170842444.1">
    <property type="nucleotide sequence ID" value="NZ_FNIT01000001.1"/>
</dbReference>
<reference evidence="2 3" key="1">
    <citation type="submission" date="2016-10" db="EMBL/GenBank/DDBJ databases">
        <authorList>
            <person name="de Groot N.N."/>
        </authorList>
    </citation>
    <scope>NUCLEOTIDE SEQUENCE [LARGE SCALE GENOMIC DNA]</scope>
    <source>
        <strain evidence="3">L7-484,KACC 16230,DSM 25025</strain>
    </source>
</reference>
<evidence type="ECO:0000313" key="2">
    <source>
        <dbReference type="EMBL" id="SDN65069.1"/>
    </source>
</evidence>
<organism evidence="2 3">
    <name type="scientific">Aureimonas jatrophae</name>
    <dbReference type="NCBI Taxonomy" id="1166073"/>
    <lineage>
        <taxon>Bacteria</taxon>
        <taxon>Pseudomonadati</taxon>
        <taxon>Pseudomonadota</taxon>
        <taxon>Alphaproteobacteria</taxon>
        <taxon>Hyphomicrobiales</taxon>
        <taxon>Aurantimonadaceae</taxon>
        <taxon>Aureimonas</taxon>
    </lineage>
</organism>
<protein>
    <submittedName>
        <fullName evidence="2">Uncharacterized protein</fullName>
    </submittedName>
</protein>
<gene>
    <name evidence="2" type="ORF">SAMN05192530_101596</name>
</gene>
<keyword evidence="3" id="KW-1185">Reference proteome</keyword>
<dbReference type="AlphaFoldDB" id="A0A1H0D4R0"/>
<sequence>MTNHDSHPVTDDRDVSRWEEDSEEILGSHRLPIRRPPGERVIIPRARADGSSHVA</sequence>
<dbReference type="EMBL" id="FNIT01000001">
    <property type="protein sequence ID" value="SDN65069.1"/>
    <property type="molecule type" value="Genomic_DNA"/>
</dbReference>
<feature type="region of interest" description="Disordered" evidence="1">
    <location>
        <begin position="1"/>
        <end position="37"/>
    </location>
</feature>
<dbReference type="STRING" id="1166073.SAMN05192530_101596"/>
<proteinExistence type="predicted"/>
<evidence type="ECO:0000313" key="3">
    <source>
        <dbReference type="Proteomes" id="UP000198793"/>
    </source>
</evidence>
<accession>A0A1H0D4R0</accession>